<accession>A0AAX2ADM9</accession>
<dbReference type="InterPro" id="IPR003594">
    <property type="entry name" value="HATPase_dom"/>
</dbReference>
<evidence type="ECO:0000259" key="10">
    <source>
        <dbReference type="PROSITE" id="PS50109"/>
    </source>
</evidence>
<evidence type="ECO:0000256" key="5">
    <source>
        <dbReference type="ARBA" id="ARBA00022741"/>
    </source>
</evidence>
<keyword evidence="6 11" id="KW-0418">Kinase</keyword>
<dbReference type="Gene3D" id="1.10.287.130">
    <property type="match status" value="1"/>
</dbReference>
<dbReference type="Pfam" id="PF02518">
    <property type="entry name" value="HATPase_c"/>
    <property type="match status" value="1"/>
</dbReference>
<dbReference type="InterPro" id="IPR005467">
    <property type="entry name" value="His_kinase_dom"/>
</dbReference>
<dbReference type="EC" id="2.7.13.3" evidence="2"/>
<dbReference type="SUPFAM" id="SSF55874">
    <property type="entry name" value="ATPase domain of HSP90 chaperone/DNA topoisomerase II/histidine kinase"/>
    <property type="match status" value="1"/>
</dbReference>
<dbReference type="KEGG" id="amyt:AMYT_2528"/>
<comment type="catalytic activity">
    <reaction evidence="1">
        <text>ATP + protein L-histidine = ADP + protein N-phospho-L-histidine.</text>
        <dbReference type="EC" id="2.7.13.3"/>
    </reaction>
</comment>
<dbReference type="RefSeq" id="WP_114842878.1">
    <property type="nucleotide sequence ID" value="NZ_CP031219.1"/>
</dbReference>
<dbReference type="GO" id="GO:0000155">
    <property type="term" value="F:phosphorelay sensor kinase activity"/>
    <property type="evidence" value="ECO:0007669"/>
    <property type="project" value="InterPro"/>
</dbReference>
<evidence type="ECO:0000256" key="8">
    <source>
        <dbReference type="ARBA" id="ARBA00023012"/>
    </source>
</evidence>
<dbReference type="InterPro" id="IPR036890">
    <property type="entry name" value="HATPase_C_sf"/>
</dbReference>
<dbReference type="SMART" id="SM00387">
    <property type="entry name" value="HATPase_c"/>
    <property type="match status" value="1"/>
</dbReference>
<dbReference type="Proteomes" id="UP000290092">
    <property type="component" value="Unassembled WGS sequence"/>
</dbReference>
<keyword evidence="3" id="KW-0597">Phosphoprotein</keyword>
<keyword evidence="12" id="KW-1185">Reference proteome</keyword>
<proteinExistence type="predicted"/>
<dbReference type="AlphaFoldDB" id="A0AAX2ADM9"/>
<evidence type="ECO:0000313" key="11">
    <source>
        <dbReference type="EMBL" id="RXK14993.1"/>
    </source>
</evidence>
<evidence type="ECO:0000256" key="1">
    <source>
        <dbReference type="ARBA" id="ARBA00000085"/>
    </source>
</evidence>
<dbReference type="EMBL" id="NXID01000045">
    <property type="protein sequence ID" value="RXK14993.1"/>
    <property type="molecule type" value="Genomic_DNA"/>
</dbReference>
<dbReference type="InterPro" id="IPR036097">
    <property type="entry name" value="HisK_dim/P_sf"/>
</dbReference>
<dbReference type="PRINTS" id="PR00344">
    <property type="entry name" value="BCTRLSENSOR"/>
</dbReference>
<evidence type="ECO:0000256" key="9">
    <source>
        <dbReference type="SAM" id="Coils"/>
    </source>
</evidence>
<keyword evidence="4" id="KW-0808">Transferase</keyword>
<evidence type="ECO:0000313" key="12">
    <source>
        <dbReference type="Proteomes" id="UP000290092"/>
    </source>
</evidence>
<comment type="caution">
    <text evidence="11">The sequence shown here is derived from an EMBL/GenBank/DDBJ whole genome shotgun (WGS) entry which is preliminary data.</text>
</comment>
<sequence length="269" mass="30962">MRQTNLDDFLNLEEQNKELEEKIKQVVKKNKQSEEILFQQSKMASMGELLGSITHQWRQPLMEINSLFMPIDAKLKMGQNVENKEILDSIEKLSEITKYMSTTINDFKNFFSTDKQKVTFNLSTQLNFAINILSSTLKKHNIKLEIIVKKNPEIYGYKNEYSQVLINLINNAKEILFLRNIKDPLIKITLNKESNNAILIIEDNAGGIKDSNPYAIFEPFYTKEKKDGFGIGLFMSKLIIEKHMNGYIEVVNGENGAIFTIVTPLNTDL</sequence>
<dbReference type="PANTHER" id="PTHR43065">
    <property type="entry name" value="SENSOR HISTIDINE KINASE"/>
    <property type="match status" value="1"/>
</dbReference>
<evidence type="ECO:0000256" key="3">
    <source>
        <dbReference type="ARBA" id="ARBA00022553"/>
    </source>
</evidence>
<organism evidence="11 12">
    <name type="scientific">Malaciobacter mytili LMG 24559</name>
    <dbReference type="NCBI Taxonomy" id="1032238"/>
    <lineage>
        <taxon>Bacteria</taxon>
        <taxon>Pseudomonadati</taxon>
        <taxon>Campylobacterota</taxon>
        <taxon>Epsilonproteobacteria</taxon>
        <taxon>Campylobacterales</taxon>
        <taxon>Arcobacteraceae</taxon>
        <taxon>Malaciobacter</taxon>
    </lineage>
</organism>
<feature type="coiled-coil region" evidence="9">
    <location>
        <begin position="2"/>
        <end position="36"/>
    </location>
</feature>
<gene>
    <name evidence="11" type="ORF">CP985_10875</name>
</gene>
<evidence type="ECO:0000256" key="7">
    <source>
        <dbReference type="ARBA" id="ARBA00022840"/>
    </source>
</evidence>
<keyword evidence="7" id="KW-0067">ATP-binding</keyword>
<dbReference type="CDD" id="cd00075">
    <property type="entry name" value="HATPase"/>
    <property type="match status" value="1"/>
</dbReference>
<dbReference type="InterPro" id="IPR004358">
    <property type="entry name" value="Sig_transdc_His_kin-like_C"/>
</dbReference>
<reference evidence="11 12" key="1">
    <citation type="submission" date="2017-09" db="EMBL/GenBank/DDBJ databases">
        <title>Genomics of the genus Arcobacter.</title>
        <authorList>
            <person name="Perez-Cataluna A."/>
            <person name="Figueras M.J."/>
            <person name="Salas-Masso N."/>
        </authorList>
    </citation>
    <scope>NUCLEOTIDE SEQUENCE [LARGE SCALE GENOMIC DNA]</scope>
    <source>
        <strain evidence="11 12">CECT 7386</strain>
    </source>
</reference>
<protein>
    <recommendedName>
        <fullName evidence="2">histidine kinase</fullName>
        <ecNumber evidence="2">2.7.13.3</ecNumber>
    </recommendedName>
</protein>
<dbReference type="Gene3D" id="3.30.565.10">
    <property type="entry name" value="Histidine kinase-like ATPase, C-terminal domain"/>
    <property type="match status" value="1"/>
</dbReference>
<name>A0AAX2ADM9_9BACT</name>
<dbReference type="PANTHER" id="PTHR43065:SF10">
    <property type="entry name" value="PEROXIDE STRESS-ACTIVATED HISTIDINE KINASE MAK3"/>
    <property type="match status" value="1"/>
</dbReference>
<keyword evidence="8" id="KW-0902">Two-component regulatory system</keyword>
<evidence type="ECO:0000256" key="4">
    <source>
        <dbReference type="ARBA" id="ARBA00022679"/>
    </source>
</evidence>
<keyword evidence="9" id="KW-0175">Coiled coil</keyword>
<evidence type="ECO:0000256" key="6">
    <source>
        <dbReference type="ARBA" id="ARBA00022777"/>
    </source>
</evidence>
<dbReference type="SUPFAM" id="SSF47384">
    <property type="entry name" value="Homodimeric domain of signal transducing histidine kinase"/>
    <property type="match status" value="1"/>
</dbReference>
<keyword evidence="5" id="KW-0547">Nucleotide-binding</keyword>
<dbReference type="PROSITE" id="PS50109">
    <property type="entry name" value="HIS_KIN"/>
    <property type="match status" value="1"/>
</dbReference>
<dbReference type="GO" id="GO:0005524">
    <property type="term" value="F:ATP binding"/>
    <property type="evidence" value="ECO:0007669"/>
    <property type="project" value="UniProtKB-KW"/>
</dbReference>
<feature type="domain" description="Histidine kinase" evidence="10">
    <location>
        <begin position="52"/>
        <end position="267"/>
    </location>
</feature>
<evidence type="ECO:0000256" key="2">
    <source>
        <dbReference type="ARBA" id="ARBA00012438"/>
    </source>
</evidence>